<accession>A0ABR8R7W0</accession>
<evidence type="ECO:0000313" key="3">
    <source>
        <dbReference type="Proteomes" id="UP000640786"/>
    </source>
</evidence>
<dbReference type="InterPro" id="IPR016785">
    <property type="entry name" value="ComGD"/>
</dbReference>
<keyword evidence="1" id="KW-0472">Membrane</keyword>
<reference evidence="2 3" key="1">
    <citation type="submission" date="2020-08" db="EMBL/GenBank/DDBJ databases">
        <title>A Genomic Blueprint of the Chicken Gut Microbiome.</title>
        <authorList>
            <person name="Gilroy R."/>
            <person name="Ravi A."/>
            <person name="Getino M."/>
            <person name="Pursley I."/>
            <person name="Horton D.L."/>
            <person name="Alikhan N.-F."/>
            <person name="Baker D."/>
            <person name="Gharbi K."/>
            <person name="Hall N."/>
            <person name="Watson M."/>
            <person name="Adriaenssens E.M."/>
            <person name="Foster-Nyarko E."/>
            <person name="Jarju S."/>
            <person name="Secka A."/>
            <person name="Antonio M."/>
            <person name="Oren A."/>
            <person name="Chaudhuri R."/>
            <person name="La Ragione R.M."/>
            <person name="Hildebrand F."/>
            <person name="Pallen M.J."/>
        </authorList>
    </citation>
    <scope>NUCLEOTIDE SEQUENCE [LARGE SCALE GENOMIC DNA]</scope>
    <source>
        <strain evidence="2 3">Sa2BUA9</strain>
    </source>
</reference>
<keyword evidence="1" id="KW-1133">Transmembrane helix</keyword>
<evidence type="ECO:0000313" key="2">
    <source>
        <dbReference type="EMBL" id="MBD7943890.1"/>
    </source>
</evidence>
<dbReference type="Proteomes" id="UP000640786">
    <property type="component" value="Unassembled WGS sequence"/>
</dbReference>
<dbReference type="NCBIfam" id="NF040982">
    <property type="entry name" value="ComGD"/>
    <property type="match status" value="1"/>
</dbReference>
<dbReference type="RefSeq" id="WP_144535971.1">
    <property type="nucleotide sequence ID" value="NZ_JACSQO010000002.1"/>
</dbReference>
<organism evidence="2 3">
    <name type="scientific">Psychrobacillus faecigallinarum</name>
    <dbReference type="NCBI Taxonomy" id="2762235"/>
    <lineage>
        <taxon>Bacteria</taxon>
        <taxon>Bacillati</taxon>
        <taxon>Bacillota</taxon>
        <taxon>Bacilli</taxon>
        <taxon>Bacillales</taxon>
        <taxon>Bacillaceae</taxon>
        <taxon>Psychrobacillus</taxon>
    </lineage>
</organism>
<evidence type="ECO:0000256" key="1">
    <source>
        <dbReference type="SAM" id="Phobius"/>
    </source>
</evidence>
<keyword evidence="3" id="KW-1185">Reference proteome</keyword>
<feature type="transmembrane region" description="Helical" evidence="1">
    <location>
        <begin position="12"/>
        <end position="35"/>
    </location>
</feature>
<name>A0ABR8R7W0_9BACI</name>
<gene>
    <name evidence="2" type="ORF">H9650_07130</name>
</gene>
<keyword evidence="1" id="KW-0812">Transmembrane</keyword>
<dbReference type="PIRSF" id="PIRSF021292">
    <property type="entry name" value="Competence_ComGD"/>
    <property type="match status" value="1"/>
</dbReference>
<comment type="caution">
    <text evidence="2">The sequence shown here is derived from an EMBL/GenBank/DDBJ whole genome shotgun (WGS) entry which is preliminary data.</text>
</comment>
<dbReference type="EMBL" id="JACSQO010000002">
    <property type="protein sequence ID" value="MBD7943890.1"/>
    <property type="molecule type" value="Genomic_DNA"/>
</dbReference>
<sequence length="146" mass="16284">MVAVKLNQDGYTLIEAILMLLIVMVITSAVIYGANDKIEELEEKRFLHQFHLDLQQAQSIAIGNQQLITLAFDENRTSYSVKQSGTILLECSLPSHMSLSIDSYLKGLRFQTNGAVNQFGKFSFLTKKGTKIVTVHIGSGRVSYEL</sequence>
<protein>
    <recommendedName>
        <fullName evidence="4">Prepilin-type N-terminal cleavage/methylation domain-containing protein</fullName>
    </recommendedName>
</protein>
<proteinExistence type="predicted"/>
<evidence type="ECO:0008006" key="4">
    <source>
        <dbReference type="Google" id="ProtNLM"/>
    </source>
</evidence>